<organism evidence="1">
    <name type="scientific">Siphoviridae sp. ctFiA6</name>
    <dbReference type="NCBI Taxonomy" id="2823573"/>
    <lineage>
        <taxon>Viruses</taxon>
        <taxon>Duplodnaviria</taxon>
        <taxon>Heunggongvirae</taxon>
        <taxon>Uroviricota</taxon>
        <taxon>Caudoviricetes</taxon>
    </lineage>
</organism>
<name>A0A8S5LGQ8_9CAUD</name>
<dbReference type="EMBL" id="BK014714">
    <property type="protein sequence ID" value="DAD69067.1"/>
    <property type="molecule type" value="Genomic_DNA"/>
</dbReference>
<sequence>MAWTEPKTDWGVSSRFDKNDFNRIKNNLNHLKDLAYTLYEAFTYTDLGADRSYSDYVYADEINEIENNLHVICDSTLALDIGVKKEYFPNQAFINYEELNRIEKAGLRLYELLNGQDRGRKRLAFTLGGADFG</sequence>
<protein>
    <submittedName>
        <fullName evidence="1">Uncharacterized protein</fullName>
    </submittedName>
</protein>
<accession>A0A8S5LGQ8</accession>
<proteinExistence type="predicted"/>
<reference evidence="1" key="1">
    <citation type="journal article" date="2021" name="Proc. Natl. Acad. Sci. U.S.A.">
        <title>A Catalog of Tens of Thousands of Viruses from Human Metagenomes Reveals Hidden Associations with Chronic Diseases.</title>
        <authorList>
            <person name="Tisza M.J."/>
            <person name="Buck C.B."/>
        </authorList>
    </citation>
    <scope>NUCLEOTIDE SEQUENCE</scope>
    <source>
        <strain evidence="1">CtFiA6</strain>
    </source>
</reference>
<evidence type="ECO:0000313" key="1">
    <source>
        <dbReference type="EMBL" id="DAD69067.1"/>
    </source>
</evidence>